<keyword evidence="1" id="KW-0802">TPR repeat</keyword>
<keyword evidence="4" id="KW-1185">Reference proteome</keyword>
<evidence type="ECO:0000256" key="1">
    <source>
        <dbReference type="PROSITE-ProRule" id="PRU00339"/>
    </source>
</evidence>
<dbReference type="SUPFAM" id="SSF53448">
    <property type="entry name" value="Nucleotide-diphospho-sugar transferases"/>
    <property type="match status" value="3"/>
</dbReference>
<dbReference type="OrthoDB" id="433681at2"/>
<dbReference type="EMBL" id="CP013015">
    <property type="protein sequence ID" value="AMM40509.1"/>
    <property type="molecule type" value="Genomic_DNA"/>
</dbReference>
<protein>
    <recommendedName>
        <fullName evidence="2">Glycosyltransferase 2-like domain-containing protein</fullName>
    </recommendedName>
</protein>
<dbReference type="Proteomes" id="UP000070560">
    <property type="component" value="Chromosome"/>
</dbReference>
<dbReference type="RefSeq" id="WP_066060996.1">
    <property type="nucleotide sequence ID" value="NZ_CP013015.1"/>
</dbReference>
<reference evidence="3 4" key="1">
    <citation type="submission" date="2015-10" db="EMBL/GenBank/DDBJ databases">
        <title>Candidatus Desulfofervidus auxilii, a hydrogenotrophic sulfate-reducing bacterium involved in the thermophilic anaerobic oxidation of methane.</title>
        <authorList>
            <person name="Krukenberg V."/>
            <person name="Richter M."/>
            <person name="Wegener G."/>
        </authorList>
    </citation>
    <scope>NUCLEOTIDE SEQUENCE [LARGE SCALE GENOMIC DNA]</scope>
    <source>
        <strain evidence="3 4">HS1</strain>
    </source>
</reference>
<dbReference type="InterPro" id="IPR011990">
    <property type="entry name" value="TPR-like_helical_dom_sf"/>
</dbReference>
<dbReference type="InterPro" id="IPR019734">
    <property type="entry name" value="TPR_rpt"/>
</dbReference>
<dbReference type="AlphaFoldDB" id="A0A7U4TH61"/>
<evidence type="ECO:0000259" key="2">
    <source>
        <dbReference type="Pfam" id="PF00535"/>
    </source>
</evidence>
<dbReference type="PANTHER" id="PTHR43685">
    <property type="entry name" value="GLYCOSYLTRANSFERASE"/>
    <property type="match status" value="1"/>
</dbReference>
<evidence type="ECO:0000313" key="4">
    <source>
        <dbReference type="Proteomes" id="UP000070560"/>
    </source>
</evidence>
<gene>
    <name evidence="3" type="ORF">HS1_000704</name>
</gene>
<dbReference type="Gene3D" id="3.90.550.10">
    <property type="entry name" value="Spore Coat Polysaccharide Biosynthesis Protein SpsA, Chain A"/>
    <property type="match status" value="3"/>
</dbReference>
<proteinExistence type="predicted"/>
<feature type="repeat" description="TPR" evidence="1">
    <location>
        <begin position="1122"/>
        <end position="1155"/>
    </location>
</feature>
<name>A0A7U4TH61_DESA2</name>
<dbReference type="PROSITE" id="PS50005">
    <property type="entry name" value="TPR"/>
    <property type="match status" value="1"/>
</dbReference>
<accession>A0A7U4TH61</accession>
<dbReference type="Pfam" id="PF00535">
    <property type="entry name" value="Glycos_transf_2"/>
    <property type="match status" value="1"/>
</dbReference>
<dbReference type="InterPro" id="IPR029044">
    <property type="entry name" value="Nucleotide-diphossugar_trans"/>
</dbReference>
<dbReference type="InterPro" id="IPR050834">
    <property type="entry name" value="Glycosyltransf_2"/>
</dbReference>
<dbReference type="KEGG" id="daw:HS1_000704"/>
<evidence type="ECO:0000313" key="3">
    <source>
        <dbReference type="EMBL" id="AMM40509.1"/>
    </source>
</evidence>
<organism evidence="3 4">
    <name type="scientific">Desulfofervidus auxilii</name>
    <dbReference type="NCBI Taxonomy" id="1621989"/>
    <lineage>
        <taxon>Bacteria</taxon>
        <taxon>Pseudomonadati</taxon>
        <taxon>Thermodesulfobacteriota</taxon>
        <taxon>Candidatus Desulfofervidia</taxon>
        <taxon>Candidatus Desulfofervidales</taxon>
        <taxon>Candidatus Desulfofervidaceae</taxon>
        <taxon>Candidatus Desulfofervidus</taxon>
    </lineage>
</organism>
<dbReference type="Gene3D" id="1.25.40.10">
    <property type="entry name" value="Tetratricopeptide repeat domain"/>
    <property type="match status" value="1"/>
</dbReference>
<sequence>MSATINQQPELSIVVTARNDNHGGNLLHRMQIFVNGILVQSERHGLRTELILVEWNPPSDKPRLAEALSWPERHDFCTVRIIEVPPEIHQQYKHSDNLPLYQMIAKNVGIRRARGEFILATNIDILFSHELMRFLASGALEKGYVYRVDRYDVPEDVPLNTSIDKQLEYCRKNVIRINSLDGTRNLLTGDYLPSRLPPFMSFAGLHFNSCGDFTLMHKEHWFALRGYPEFDMYSFHLDTLFLLLAHYGGVRQKILSDPMRIYHIEHASGFKPEGERRLSMKLKSQGLPFITLSEIEKWAMRMHKDKRPIIFNQRNWGLSNEILKENIICLADVFKERKADIKSKSAFSKKKNILIFSEELPLYDLHSQGKRLYQIARNLSKNHRVTFFVCKTTLKERYVESLKKIGINVFYNIKKVTKSSLFSYLITATDIKTLLIFNFFDTVIFSSVKIASLYLPTIRKLSPKTAIIIDTYTDLMFEEQKEKQLSIYESADAVIAPSEAKAQQILKESPKLDVRILSSHSTMLERKILEAINTRLKKRRPKRFMIHSNSVMKSSSSKKLTVIFIVKGNQEKIGPSMQSLILNSDKEMTEIIIAIDGKNAGNFCEEAERNFVKYFKYEDEKEVNAFCISILNDCSSPYFGLMKSDIIVPPHWDRRLIAHFKEDSRIEAISPITSHFLYSSMYDFEKEAWDIYKKYKGIHLPSDSICTSCIVVNKCAIKKKGNYDFANFISSALKKDYKIAVAKDTLVLELKLNLIIRNNRINFKKTESKLVSVIIPTYNEKDLLLKSLYSFFHQNLEPDQLEIIAVDRGSEDGTIEALTQLKPACTFKYYLQPHKGKAAAANFGITEASGKFILLSSPNIVAKDDLISQYLKSYEHRTYKNIAIVGNILPEKDEYSTKSLVEMGEAFNLFLERKTFEDVGLFDETLKHQWINIEFVSRLIAKGYQIRNDNRIVAYVCNTEKSSIDVSQPLLKAGKEFAGLMYAHPNIRSCPFNTTKERIIEYFIDKEEKLIKLAKNIVGKLQKIPKNEQRNYKFGNLPLSVVCNKILSDYYYYKGIYKEICRIEGEDWLKTFIDRKKIDVQKLKDGILAVQYLMTSYLHKGRGDFNKAIIMAQKANKLADTFLPLYCLGTYYLNMGEYRNAENAFEKAIKNADKASPLMEIRREDIVSSYLYLALSCMYQANYAKAIDRLKRLVYERIPISLPEKAIIYDFLSKCYRKMGKEKEAYIFEKYAREFKRETDVAVLEPNIQQCPSQQTLR</sequence>
<feature type="domain" description="Glycosyltransferase 2-like" evidence="2">
    <location>
        <begin position="772"/>
        <end position="897"/>
    </location>
</feature>
<dbReference type="SUPFAM" id="SSF48452">
    <property type="entry name" value="TPR-like"/>
    <property type="match status" value="1"/>
</dbReference>
<dbReference type="PANTHER" id="PTHR43685:SF2">
    <property type="entry name" value="GLYCOSYLTRANSFERASE 2-LIKE DOMAIN-CONTAINING PROTEIN"/>
    <property type="match status" value="1"/>
</dbReference>
<dbReference type="InterPro" id="IPR001173">
    <property type="entry name" value="Glyco_trans_2-like"/>
</dbReference>